<evidence type="ECO:0000313" key="3">
    <source>
        <dbReference type="Proteomes" id="UP000318571"/>
    </source>
</evidence>
<reference evidence="2 3" key="1">
    <citation type="journal article" date="2018" name="Nat. Ecol. Evol.">
        <title>Genomic signatures of mitonuclear coevolution across populations of Tigriopus californicus.</title>
        <authorList>
            <person name="Barreto F.S."/>
            <person name="Watson E.T."/>
            <person name="Lima T.G."/>
            <person name="Willett C.S."/>
            <person name="Edmands S."/>
            <person name="Li W."/>
            <person name="Burton R.S."/>
        </authorList>
    </citation>
    <scope>NUCLEOTIDE SEQUENCE [LARGE SCALE GENOMIC DNA]</scope>
    <source>
        <strain evidence="2 3">San Diego</strain>
    </source>
</reference>
<protein>
    <submittedName>
        <fullName evidence="2">Uncharacterized protein</fullName>
    </submittedName>
</protein>
<evidence type="ECO:0000313" key="2">
    <source>
        <dbReference type="EMBL" id="TRY70886.1"/>
    </source>
</evidence>
<comment type="caution">
    <text evidence="2">The sequence shown here is derived from an EMBL/GenBank/DDBJ whole genome shotgun (WGS) entry which is preliminary data.</text>
</comment>
<evidence type="ECO:0000256" key="1">
    <source>
        <dbReference type="SAM" id="MobiDB-lite"/>
    </source>
</evidence>
<dbReference type="AlphaFoldDB" id="A0A553NZL8"/>
<dbReference type="OMA" id="CERPTCR"/>
<dbReference type="Proteomes" id="UP000318571">
    <property type="component" value="Chromosome 9"/>
</dbReference>
<keyword evidence="3" id="KW-1185">Reference proteome</keyword>
<dbReference type="PANTHER" id="PTHR33244">
    <property type="entry name" value="INTEGRASE CATALYTIC DOMAIN-CONTAINING PROTEIN-RELATED"/>
    <property type="match status" value="1"/>
</dbReference>
<organism evidence="2 3">
    <name type="scientific">Tigriopus californicus</name>
    <name type="common">Marine copepod</name>
    <dbReference type="NCBI Taxonomy" id="6832"/>
    <lineage>
        <taxon>Eukaryota</taxon>
        <taxon>Metazoa</taxon>
        <taxon>Ecdysozoa</taxon>
        <taxon>Arthropoda</taxon>
        <taxon>Crustacea</taxon>
        <taxon>Multicrustacea</taxon>
        <taxon>Hexanauplia</taxon>
        <taxon>Copepoda</taxon>
        <taxon>Harpacticoida</taxon>
        <taxon>Harpacticidae</taxon>
        <taxon>Tigriopus</taxon>
    </lineage>
</organism>
<sequence length="188" mass="21732">MKRCHETGEDFDEQLLAWRCLPLVAGASPAQAFLGRRPRTALPALATPLPDLDEFRERRHAQAAAHIHFDRPRFPLPPIGSTVLVQDPKTKRWLKHYNARSAIIRFENGRQARRNRRHLKFIDPETPPMRAQPQEPANRPCPPHVPAQPQRPQRQRRAPVRHIAISSPYQPFFVPYNFQTLRAPVSYA</sequence>
<feature type="region of interest" description="Disordered" evidence="1">
    <location>
        <begin position="114"/>
        <end position="159"/>
    </location>
</feature>
<gene>
    <name evidence="2" type="ORF">TCAL_17244</name>
</gene>
<dbReference type="EMBL" id="VCGU01000009">
    <property type="protein sequence ID" value="TRY70886.1"/>
    <property type="molecule type" value="Genomic_DNA"/>
</dbReference>
<name>A0A553NZL8_TIGCA</name>
<accession>A0A553NZL8</accession>
<dbReference type="PANTHER" id="PTHR33244:SF3">
    <property type="entry name" value="PEPTIDASE A2 DOMAIN-CONTAINING PROTEIN"/>
    <property type="match status" value="1"/>
</dbReference>
<proteinExistence type="predicted"/>